<keyword evidence="4" id="KW-1185">Reference proteome</keyword>
<reference evidence="4" key="1">
    <citation type="submission" date="2013-09" db="EMBL/GenBank/DDBJ databases">
        <title>Corchorus olitorius genome sequencing.</title>
        <authorList>
            <person name="Alam M."/>
            <person name="Haque M.S."/>
            <person name="Islam M.S."/>
            <person name="Emdad E.M."/>
            <person name="Islam M.M."/>
            <person name="Ahmed B."/>
            <person name="Halim A."/>
            <person name="Hossen Q.M.M."/>
            <person name="Hossain M.Z."/>
            <person name="Ahmed R."/>
            <person name="Khan M.M."/>
            <person name="Islam R."/>
            <person name="Rashid M.M."/>
            <person name="Khan S.A."/>
            <person name="Rahman M.S."/>
            <person name="Alam M."/>
            <person name="Yahiya A.S."/>
            <person name="Khan M.S."/>
            <person name="Azam M.S."/>
            <person name="Haque T."/>
            <person name="Lashkar M.Z.H."/>
            <person name="Akhand A.I."/>
            <person name="Morshed G."/>
            <person name="Roy S."/>
            <person name="Uddin K.S."/>
            <person name="Rabeya T."/>
            <person name="Hossain A.S."/>
            <person name="Chowdhury A."/>
            <person name="Snigdha A.R."/>
            <person name="Mortoza M.S."/>
            <person name="Matin S.A."/>
            <person name="Hoque S.M.E."/>
            <person name="Islam M.K."/>
            <person name="Roy D.K."/>
            <person name="Haider R."/>
            <person name="Moosa M.M."/>
            <person name="Elias S.M."/>
            <person name="Hasan A.M."/>
            <person name="Jahan S."/>
            <person name="Shafiuddin M."/>
            <person name="Mahmood N."/>
            <person name="Shommy N.S."/>
        </authorList>
    </citation>
    <scope>NUCLEOTIDE SEQUENCE [LARGE SCALE GENOMIC DNA]</scope>
    <source>
        <strain evidence="4">cv. O-4</strain>
    </source>
</reference>
<feature type="domain" description="Trichome birefringence-like C-terminal" evidence="2">
    <location>
        <begin position="23"/>
        <end position="55"/>
    </location>
</feature>
<sequence>MADHAKPDREYEKYRWQPDGCNLPRLNGKHMLELLRGKRVVFVGDSLGRNMWESLNYNCSIEYLKSHFLVQEWQMHDTKKETLRLDMIDRLSDEYKNADVLIFNTGHWWTHDKTPKGKGYYQEGSTIYDELNVDKAYRKALTTWATWIDSNIDPMRTLVFFRGFSATHFWGGRWDLGGKCHGETQPITNDKFLKKYPLKMQIFESVLNGMTTPILYLNVSRMTGFRKDGHPSIYRRRNLTVEERIPPTKIQDCSHWCLPGVPDAWNELLYAQLLVKHYEKQQQLLHHEEQQRRS</sequence>
<protein>
    <submittedName>
        <fullName evidence="3">PC-Esterase</fullName>
    </submittedName>
</protein>
<dbReference type="Pfam" id="PF13839">
    <property type="entry name" value="PC-Esterase"/>
    <property type="match status" value="2"/>
</dbReference>
<organism evidence="3 4">
    <name type="scientific">Corchorus olitorius</name>
    <dbReference type="NCBI Taxonomy" id="93759"/>
    <lineage>
        <taxon>Eukaryota</taxon>
        <taxon>Viridiplantae</taxon>
        <taxon>Streptophyta</taxon>
        <taxon>Embryophyta</taxon>
        <taxon>Tracheophyta</taxon>
        <taxon>Spermatophyta</taxon>
        <taxon>Magnoliopsida</taxon>
        <taxon>eudicotyledons</taxon>
        <taxon>Gunneridae</taxon>
        <taxon>Pentapetalae</taxon>
        <taxon>rosids</taxon>
        <taxon>malvids</taxon>
        <taxon>Malvales</taxon>
        <taxon>Malvaceae</taxon>
        <taxon>Grewioideae</taxon>
        <taxon>Apeibeae</taxon>
        <taxon>Corchorus</taxon>
    </lineage>
</organism>
<dbReference type="PANTHER" id="PTHR32285:SF242">
    <property type="entry name" value="PMR5_CAS1P GDSL_SGNH-LIKE ACYL-ESTERASE FAMILY PROTEIN"/>
    <property type="match status" value="1"/>
</dbReference>
<dbReference type="GO" id="GO:0005794">
    <property type="term" value="C:Golgi apparatus"/>
    <property type="evidence" value="ECO:0007669"/>
    <property type="project" value="TreeGrafter"/>
</dbReference>
<evidence type="ECO:0000313" key="4">
    <source>
        <dbReference type="Proteomes" id="UP000187203"/>
    </source>
</evidence>
<evidence type="ECO:0000313" key="3">
    <source>
        <dbReference type="EMBL" id="OMO89283.1"/>
    </source>
</evidence>
<dbReference type="STRING" id="93759.A0A1R3J370"/>
<proteinExistence type="inferred from homology"/>
<evidence type="ECO:0000256" key="1">
    <source>
        <dbReference type="ARBA" id="ARBA00007727"/>
    </source>
</evidence>
<feature type="domain" description="Trichome birefringence-like C-terminal" evidence="2">
    <location>
        <begin position="56"/>
        <end position="271"/>
    </location>
</feature>
<dbReference type="GO" id="GO:0016413">
    <property type="term" value="F:O-acetyltransferase activity"/>
    <property type="evidence" value="ECO:0007669"/>
    <property type="project" value="InterPro"/>
</dbReference>
<dbReference type="PANTHER" id="PTHR32285">
    <property type="entry name" value="PROTEIN TRICHOME BIREFRINGENCE-LIKE 9-RELATED"/>
    <property type="match status" value="1"/>
</dbReference>
<name>A0A1R3J370_9ROSI</name>
<dbReference type="EMBL" id="AWUE01016842">
    <property type="protein sequence ID" value="OMO89283.1"/>
    <property type="molecule type" value="Genomic_DNA"/>
</dbReference>
<evidence type="ECO:0000259" key="2">
    <source>
        <dbReference type="Pfam" id="PF13839"/>
    </source>
</evidence>
<dbReference type="OrthoDB" id="630188at2759"/>
<dbReference type="InterPro" id="IPR029962">
    <property type="entry name" value="TBL"/>
</dbReference>
<dbReference type="Proteomes" id="UP000187203">
    <property type="component" value="Unassembled WGS sequence"/>
</dbReference>
<gene>
    <name evidence="3" type="ORF">COLO4_19817</name>
</gene>
<accession>A0A1R3J370</accession>
<dbReference type="AlphaFoldDB" id="A0A1R3J370"/>
<comment type="similarity">
    <text evidence="1">Belongs to the PC-esterase family. TBL subfamily.</text>
</comment>
<comment type="caution">
    <text evidence="3">The sequence shown here is derived from an EMBL/GenBank/DDBJ whole genome shotgun (WGS) entry which is preliminary data.</text>
</comment>
<dbReference type="InterPro" id="IPR026057">
    <property type="entry name" value="TBL_C"/>
</dbReference>